<feature type="region of interest" description="Disordered" evidence="1">
    <location>
        <begin position="26"/>
        <end position="61"/>
    </location>
</feature>
<evidence type="ECO:0000313" key="3">
    <source>
        <dbReference type="Proteomes" id="UP000789706"/>
    </source>
</evidence>
<gene>
    <name evidence="2" type="ORF">DEBURN_LOCUS10089</name>
</gene>
<proteinExistence type="predicted"/>
<sequence length="61" mass="7133">MINIEQIEEILKSKPFSKVIILLKDNSNDTNKNQITEEITDVEENEKNEELNKNQENNNTT</sequence>
<organism evidence="2 3">
    <name type="scientific">Diversispora eburnea</name>
    <dbReference type="NCBI Taxonomy" id="1213867"/>
    <lineage>
        <taxon>Eukaryota</taxon>
        <taxon>Fungi</taxon>
        <taxon>Fungi incertae sedis</taxon>
        <taxon>Mucoromycota</taxon>
        <taxon>Glomeromycotina</taxon>
        <taxon>Glomeromycetes</taxon>
        <taxon>Diversisporales</taxon>
        <taxon>Diversisporaceae</taxon>
        <taxon>Diversispora</taxon>
    </lineage>
</organism>
<keyword evidence="3" id="KW-1185">Reference proteome</keyword>
<accession>A0A9N9CRZ8</accession>
<evidence type="ECO:0000313" key="2">
    <source>
        <dbReference type="EMBL" id="CAG8613825.1"/>
    </source>
</evidence>
<dbReference type="EMBL" id="CAJVPK010002490">
    <property type="protein sequence ID" value="CAG8613825.1"/>
    <property type="molecule type" value="Genomic_DNA"/>
</dbReference>
<reference evidence="2" key="1">
    <citation type="submission" date="2021-06" db="EMBL/GenBank/DDBJ databases">
        <authorList>
            <person name="Kallberg Y."/>
            <person name="Tangrot J."/>
            <person name="Rosling A."/>
        </authorList>
    </citation>
    <scope>NUCLEOTIDE SEQUENCE</scope>
    <source>
        <strain evidence="2">AZ414A</strain>
    </source>
</reference>
<evidence type="ECO:0000256" key="1">
    <source>
        <dbReference type="SAM" id="MobiDB-lite"/>
    </source>
</evidence>
<protein>
    <submittedName>
        <fullName evidence="2">6249_t:CDS:1</fullName>
    </submittedName>
</protein>
<feature type="compositionally biased region" description="Acidic residues" evidence="1">
    <location>
        <begin position="38"/>
        <end position="47"/>
    </location>
</feature>
<feature type="non-terminal residue" evidence="2">
    <location>
        <position position="61"/>
    </location>
</feature>
<dbReference type="Proteomes" id="UP000789706">
    <property type="component" value="Unassembled WGS sequence"/>
</dbReference>
<comment type="caution">
    <text evidence="2">The sequence shown here is derived from an EMBL/GenBank/DDBJ whole genome shotgun (WGS) entry which is preliminary data.</text>
</comment>
<dbReference type="AlphaFoldDB" id="A0A9N9CRZ8"/>
<name>A0A9N9CRZ8_9GLOM</name>